<feature type="compositionally biased region" description="Basic residues" evidence="1">
    <location>
        <begin position="179"/>
        <end position="199"/>
    </location>
</feature>
<proteinExistence type="predicted"/>
<feature type="compositionally biased region" description="Polar residues" evidence="1">
    <location>
        <begin position="91"/>
        <end position="105"/>
    </location>
</feature>
<feature type="region of interest" description="Disordered" evidence="1">
    <location>
        <begin position="169"/>
        <end position="276"/>
    </location>
</feature>
<gene>
    <name evidence="2" type="ORF">NCTC11636_01501</name>
</gene>
<sequence length="276" mass="29432">MHINGSAHSPAVSSHWRNDADSPPLVRSPTRSQDLAHVHRARRCTRGPSATGAPRATNRGITGRRPESHGHLCVNHIPGASRHHTGLDTAAQPSRPASSALTTPHSARHGGTGRSCPRRTHRVYGVRARPVPCRLATSRTRPCQSDEVARQAPGRHMVDEVARPTCDLTTQGATSRATVRPRHPRAGHQRRPPGHHRRGLNTGFRPAPSPWPTAGHASLVDGTGRGRRAAGGHGARELSSASPGGDGRRPPSPGGDATTWRPRPRGVRRCPAASRG</sequence>
<keyword evidence="3" id="KW-1185">Reference proteome</keyword>
<evidence type="ECO:0000256" key="1">
    <source>
        <dbReference type="SAM" id="MobiDB-lite"/>
    </source>
</evidence>
<protein>
    <submittedName>
        <fullName evidence="2">Uncharacterized protein</fullName>
    </submittedName>
</protein>
<evidence type="ECO:0000313" key="2">
    <source>
        <dbReference type="EMBL" id="VEG28364.1"/>
    </source>
</evidence>
<name>A0A448HH81_9ACTO</name>
<dbReference type="AlphaFoldDB" id="A0A448HH81"/>
<organism evidence="2 3">
    <name type="scientific">Actinomyces howellii</name>
    <dbReference type="NCBI Taxonomy" id="52771"/>
    <lineage>
        <taxon>Bacteria</taxon>
        <taxon>Bacillati</taxon>
        <taxon>Actinomycetota</taxon>
        <taxon>Actinomycetes</taxon>
        <taxon>Actinomycetales</taxon>
        <taxon>Actinomycetaceae</taxon>
        <taxon>Actinomyces</taxon>
    </lineage>
</organism>
<reference evidence="2 3" key="1">
    <citation type="submission" date="2018-12" db="EMBL/GenBank/DDBJ databases">
        <authorList>
            <consortium name="Pathogen Informatics"/>
        </authorList>
    </citation>
    <scope>NUCLEOTIDE SEQUENCE [LARGE SCALE GENOMIC DNA]</scope>
    <source>
        <strain evidence="2 3">NCTC11636</strain>
    </source>
</reference>
<evidence type="ECO:0000313" key="3">
    <source>
        <dbReference type="Proteomes" id="UP000266895"/>
    </source>
</evidence>
<feature type="region of interest" description="Disordered" evidence="1">
    <location>
        <begin position="1"/>
        <end position="118"/>
    </location>
</feature>
<dbReference type="Proteomes" id="UP000266895">
    <property type="component" value="Chromosome"/>
</dbReference>
<accession>A0A448HH81</accession>
<dbReference type="KEGG" id="ahw:NCTC11636_01501"/>
<dbReference type="EMBL" id="LR134350">
    <property type="protein sequence ID" value="VEG28364.1"/>
    <property type="molecule type" value="Genomic_DNA"/>
</dbReference>